<evidence type="ECO:0000256" key="4">
    <source>
        <dbReference type="ARBA" id="ARBA00022723"/>
    </source>
</evidence>
<keyword evidence="3 10" id="KW-0808">Transferase</keyword>
<evidence type="ECO:0000256" key="3">
    <source>
        <dbReference type="ARBA" id="ARBA00022679"/>
    </source>
</evidence>
<gene>
    <name evidence="13" type="ORF">RJ641_024758</name>
</gene>
<dbReference type="InterPro" id="IPR042065">
    <property type="entry name" value="E3_ELL-like"/>
</dbReference>
<evidence type="ECO:0000256" key="1">
    <source>
        <dbReference type="ARBA" id="ARBA00000900"/>
    </source>
</evidence>
<comment type="similarity">
    <text evidence="8 10">Belongs to the E3 ubiquitin-protein ligase UBR1-like family.</text>
</comment>
<dbReference type="PANTHER" id="PTHR21497:SF53">
    <property type="entry name" value="E3 UBIQUITIN-PROTEIN LIGASE PRT6"/>
    <property type="match status" value="1"/>
</dbReference>
<dbReference type="InterPro" id="IPR055194">
    <property type="entry name" value="UBR1-like_WH"/>
</dbReference>
<dbReference type="GO" id="GO:0005737">
    <property type="term" value="C:cytoplasm"/>
    <property type="evidence" value="ECO:0007669"/>
    <property type="project" value="TreeGrafter"/>
</dbReference>
<keyword evidence="4 10" id="KW-0479">Metal-binding</keyword>
<accession>A0AAN8W849</accession>
<feature type="region of interest" description="Disordered" evidence="11">
    <location>
        <begin position="1146"/>
        <end position="1166"/>
    </location>
</feature>
<keyword evidence="6 10" id="KW-0833">Ubl conjugation pathway</keyword>
<comment type="pathway">
    <text evidence="2 10">Protein modification; protein ubiquitination.</text>
</comment>
<keyword evidence="5 10" id="KW-0863">Zinc-finger</keyword>
<proteinExistence type="inferred from homology"/>
<comment type="caution">
    <text evidence="13">The sequence shown here is derived from an EMBL/GenBank/DDBJ whole genome shotgun (WGS) entry which is preliminary data.</text>
</comment>
<dbReference type="PROSITE" id="PS51157">
    <property type="entry name" value="ZF_UBR"/>
    <property type="match status" value="1"/>
</dbReference>
<dbReference type="GO" id="GO:0008270">
    <property type="term" value="F:zinc ion binding"/>
    <property type="evidence" value="ECO:0007669"/>
    <property type="project" value="UniProtKB-UniRule"/>
</dbReference>
<evidence type="ECO:0000256" key="7">
    <source>
        <dbReference type="ARBA" id="ARBA00022833"/>
    </source>
</evidence>
<comment type="function">
    <text evidence="10">Ubiquitin ligase protein which is a component of the N-end rule pathway. Recognizes and binds to proteins bearing specific N-terminal residues that are destabilizing according to the N-end rule, leading to their ubiquitination and subsequent degradation.</text>
</comment>
<dbReference type="Pfam" id="PF02207">
    <property type="entry name" value="zf-UBR"/>
    <property type="match status" value="1"/>
</dbReference>
<evidence type="ECO:0000313" key="14">
    <source>
        <dbReference type="Proteomes" id="UP001370490"/>
    </source>
</evidence>
<feature type="domain" description="UBR-type" evidence="12">
    <location>
        <begin position="111"/>
        <end position="181"/>
    </location>
</feature>
<dbReference type="EC" id="2.3.2.27" evidence="10"/>
<keyword evidence="7 10" id="KW-0862">Zinc</keyword>
<dbReference type="SMART" id="SM00396">
    <property type="entry name" value="ZnF_UBR1"/>
    <property type="match status" value="1"/>
</dbReference>
<organism evidence="13 14">
    <name type="scientific">Dillenia turbinata</name>
    <dbReference type="NCBI Taxonomy" id="194707"/>
    <lineage>
        <taxon>Eukaryota</taxon>
        <taxon>Viridiplantae</taxon>
        <taxon>Streptophyta</taxon>
        <taxon>Embryophyta</taxon>
        <taxon>Tracheophyta</taxon>
        <taxon>Spermatophyta</taxon>
        <taxon>Magnoliopsida</taxon>
        <taxon>eudicotyledons</taxon>
        <taxon>Gunneridae</taxon>
        <taxon>Pentapetalae</taxon>
        <taxon>Dilleniales</taxon>
        <taxon>Dilleniaceae</taxon>
        <taxon>Dillenia</taxon>
    </lineage>
</organism>
<reference evidence="13 14" key="1">
    <citation type="submission" date="2023-12" db="EMBL/GenBank/DDBJ databases">
        <title>A high-quality genome assembly for Dillenia turbinata (Dilleniales).</title>
        <authorList>
            <person name="Chanderbali A."/>
        </authorList>
    </citation>
    <scope>NUCLEOTIDE SEQUENCE [LARGE SCALE GENOMIC DNA]</scope>
    <source>
        <strain evidence="13">LSX21</strain>
        <tissue evidence="13">Leaf</tissue>
    </source>
</reference>
<evidence type="ECO:0000256" key="2">
    <source>
        <dbReference type="ARBA" id="ARBA00004906"/>
    </source>
</evidence>
<dbReference type="InterPro" id="IPR044046">
    <property type="entry name" value="E3_ligase_UBR-like_C"/>
</dbReference>
<dbReference type="EMBL" id="JBAMMX010000003">
    <property type="protein sequence ID" value="KAK6943656.1"/>
    <property type="molecule type" value="Genomic_DNA"/>
</dbReference>
<evidence type="ECO:0000256" key="8">
    <source>
        <dbReference type="ARBA" id="ARBA00046341"/>
    </source>
</evidence>
<dbReference type="FunFam" id="2.10.110.30:FF:000002">
    <property type="entry name" value="Putative e3 ubiquitin-protein ligase ubr3"/>
    <property type="match status" value="1"/>
</dbReference>
<evidence type="ECO:0000256" key="5">
    <source>
        <dbReference type="ARBA" id="ARBA00022771"/>
    </source>
</evidence>
<dbReference type="GO" id="GO:0000151">
    <property type="term" value="C:ubiquitin ligase complex"/>
    <property type="evidence" value="ECO:0007669"/>
    <property type="project" value="TreeGrafter"/>
</dbReference>
<dbReference type="GO" id="GO:0061630">
    <property type="term" value="F:ubiquitin protein ligase activity"/>
    <property type="evidence" value="ECO:0007669"/>
    <property type="project" value="UniProtKB-UniRule"/>
</dbReference>
<dbReference type="Gene3D" id="1.10.10.2670">
    <property type="entry name" value="E3 ubiquitin-protein ligase"/>
    <property type="match status" value="1"/>
</dbReference>
<dbReference type="Proteomes" id="UP001370490">
    <property type="component" value="Unassembled WGS sequence"/>
</dbReference>
<evidence type="ECO:0000256" key="11">
    <source>
        <dbReference type="SAM" id="MobiDB-lite"/>
    </source>
</evidence>
<dbReference type="InterPro" id="IPR036390">
    <property type="entry name" value="WH_DNA-bd_sf"/>
</dbReference>
<evidence type="ECO:0000259" key="12">
    <source>
        <dbReference type="PROSITE" id="PS51157"/>
    </source>
</evidence>
<dbReference type="SUPFAM" id="SSF46785">
    <property type="entry name" value="Winged helix' DNA-binding domain"/>
    <property type="match status" value="1"/>
</dbReference>
<sequence>MDIDSPPPRSSPLSPRDRIIQRLVSSGVPEELLGEQQPGLVNFVKEKKAWIPELVVAILPGDEDVDESVLGGPTLKEQFCESMVWLQWLMFEGEPVSALKNLAKMNVGQRGVCGAVWGNKDIAYQCRTCENDPTCAICVPCFQNGNHKDHDYSIIYTGSGCCDCGDETAWKREGFCSNHKGAEQIQPLPDEVADSVGPILDTLFLCWKEKLLLSQDVIQLNSTSTARVNELRQLADDFTFVVVEMLLEFCKYSESLLSFVSRKVFTLVGLLDVLVRAESFLNETIVKKLHELLLKLLGEPSFKYEFAKVYLNYYPIVVDKAISECSDAVLKKLPLISTFSVQILTVPTLTPRLVIEMNLLAVLFNCLGDIFISCGGDDGRLQVNKWEKLNDTTLRVVEDILFVMSHTIVSKYVLQERHEILRAWMELLAFVQGMNPHKRETSLHIEEENENMHLPFLLGHSIANIHSLLVTGAFPAVTFGDKDDGVYLNTHEQDVDDGDSIRYAKVGRLAEESSVSGGTVKKTTLDFASKVAEIDIADHLLPSSAMGLTLECLRALDKWLRVDITSGACLNTIAPSSNNISACNFSAVKKLLSRIRKGTSIFKLHNALSKDKFTGSGEILSMHFSSPVHGGCHMVSELKSGESSGQENKCMDASEFELKNASATLDESSMEEVSHPESDTLHFLSLSDWPDISYDVSSQDVSILIPLHRLLSLLLQKALRRCYGEPAVVDGIGAASANPIPSINLDFFGHFLGLCHPNGFSGFILENPLRIRVFCAQVHAGMWRKNGDAVILAYEWYRSVRWSAQGLELDLFLLQCCAALAPPDLYVTRVLERFGLSSYLSLNLEQSTEFEPVLLQEMLSLIIQIVKERRFCGLTATESLQRELVYKLATGDATHSQLVKSLPRDLSKNDQIRKILDNVAVYSHPTGMNQGKYLLRQSYWKELDLYHPRWNSKDLQVAEERYLRFCCVSPLTTQVPKWTKIYYPLRGVARIATCRVTLQIVYAVLYYAAFSVKMTASRAPDGVLITALHLLSLALDICSLQTVSADQSLHSGDPIASLAFYHGEIDKKQIDNLDDSSLLCLLVSLMRTRKNEHFEFLMEADNCNISSLIESLLKKFAELDKGCLARLQKLAPEVVDYLSQSVASIDKGGDASASDSEKRKAKARERQSAILEKMKAEQIKFMASVGSTTDDEMDCSNIGQETSPFDVGHGSEELAKDVCSLCHDPNSKRPLSFLILLQKSRLLSCVDKGPPLWQQSWQSKKHGSATTDDLDMPVVSCSACSDSELSSSSQLLQLVQNALNEFACDAQPGEIDAFVEYVRARFPLVRNIQIPRTSCDQRERIDYSDETLEEHVYMSIQKENEDNSVVSTSLSDEKTNGAAEGNIISHRDAESFLLKKYIAALSREMAEYPLASKNEAVNDRASSESTSQVLAHDGFGPSECDGIHLSSCGHAVHQGCLDRYRSSLKERPVRRMVFEGGHTVNPDEGEFLCPVCRGLANSVLPALPGNSPIKKHHLIKTGNSPHASGSLALPDKETLLHLREGLFLLQCSAKMVRKKEIFKAYHLPQSWKIKSCLKPVVRVLSGMYFPGGHEKFSRSARNSPSIILWDTLRYSIVSAEIAARCARTSMTPVNDLESLYDELKSSTGFIYSLLLKIVQSVRSTNAIDVLLRFRGVQLFAESICSGISVDKISIETSEQGGHILRILKHMDKDITHSDIRFWKHASGPILAQDPFSSLMWAVITCCKNHLHELNEAQFHDTLITDIFKYVAEPGAYDQYFVSKYIDLSYDLGDMVRRLSFPYLRRCALLWKLVSSSTLAPFSHRSQRLDESSYERNDEMDSANTADSIVFELIKVEELENMFKIPPFHVVLRDKVLRSLVSKWFHHFQKEYGACTSGSILHVTPTVPFRLMQLPHVYQDVLERYIKQQCPECKTVLDEPGLCLLCGRLCSPSLKLCCRDNLFQTHAKACGAGTGRTEIMLIRSTRQAFWPSPYLDAYGEEDIEMSRGKPLFLNEERYAALAHMVASHGLDRSSKVLQQTTMGVR</sequence>
<dbReference type="PANTHER" id="PTHR21497">
    <property type="entry name" value="UBIQUITIN LIGASE E3 ALPHA-RELATED"/>
    <property type="match status" value="1"/>
</dbReference>
<evidence type="ECO:0000256" key="9">
    <source>
        <dbReference type="PROSITE-ProRule" id="PRU00508"/>
    </source>
</evidence>
<evidence type="ECO:0000313" key="13">
    <source>
        <dbReference type="EMBL" id="KAK6943656.1"/>
    </source>
</evidence>
<dbReference type="Pfam" id="PF18995">
    <property type="entry name" value="PRT6_C"/>
    <property type="match status" value="2"/>
</dbReference>
<evidence type="ECO:0000256" key="6">
    <source>
        <dbReference type="ARBA" id="ARBA00022786"/>
    </source>
</evidence>
<dbReference type="InterPro" id="IPR003126">
    <property type="entry name" value="Znf_UBR"/>
</dbReference>
<keyword evidence="14" id="KW-1185">Reference proteome</keyword>
<feature type="zinc finger region" description="UBR-type" evidence="9">
    <location>
        <begin position="111"/>
        <end position="181"/>
    </location>
</feature>
<dbReference type="GO" id="GO:0016567">
    <property type="term" value="P:protein ubiquitination"/>
    <property type="evidence" value="ECO:0007669"/>
    <property type="project" value="UniProtKB-UniRule"/>
</dbReference>
<name>A0AAN8W849_9MAGN</name>
<evidence type="ECO:0000256" key="10">
    <source>
        <dbReference type="RuleBase" id="RU366018"/>
    </source>
</evidence>
<protein>
    <recommendedName>
        <fullName evidence="10">E3 ubiquitin-protein ligase</fullName>
        <ecNumber evidence="10">2.3.2.27</ecNumber>
    </recommendedName>
</protein>
<dbReference type="GO" id="GO:0071596">
    <property type="term" value="P:ubiquitin-dependent protein catabolic process via the N-end rule pathway"/>
    <property type="evidence" value="ECO:0007669"/>
    <property type="project" value="UniProtKB-UniRule"/>
</dbReference>
<dbReference type="CDD" id="cd16482">
    <property type="entry name" value="RING-H2_UBR1-like"/>
    <property type="match status" value="1"/>
</dbReference>
<dbReference type="CDD" id="cd19673">
    <property type="entry name" value="UBR-box_UBR3"/>
    <property type="match status" value="1"/>
</dbReference>
<comment type="catalytic activity">
    <reaction evidence="1 10">
        <text>S-ubiquitinyl-[E2 ubiquitin-conjugating enzyme]-L-cysteine + [acceptor protein]-L-lysine = [E2 ubiquitin-conjugating enzyme]-L-cysteine + N(6)-ubiquitinyl-[acceptor protein]-L-lysine.</text>
        <dbReference type="EC" id="2.3.2.27"/>
    </reaction>
</comment>
<dbReference type="InterPro" id="IPR039164">
    <property type="entry name" value="UBR1-like"/>
</dbReference>
<dbReference type="Gene3D" id="2.10.110.30">
    <property type="match status" value="1"/>
</dbReference>
<dbReference type="Pfam" id="PF22960">
    <property type="entry name" value="WHD_UBR1"/>
    <property type="match status" value="1"/>
</dbReference>